<protein>
    <recommendedName>
        <fullName evidence="8">tRNA N6-adenosine threonylcarbamoyltransferase</fullName>
        <ecNumber evidence="8">2.3.1.234</ecNumber>
    </recommendedName>
    <alternativeName>
        <fullName evidence="8">N6-L-threonylcarbamoyladenine synthase</fullName>
        <shortName evidence="8">t(6)A synthase</shortName>
    </alternativeName>
    <alternativeName>
        <fullName evidence="8">t(6)A37 threonylcarbamoyladenosine biosynthesis protein TsaD</fullName>
    </alternativeName>
    <alternativeName>
        <fullName evidence="8">tRNA threonylcarbamoyladenosine biosynthesis protein TsaD</fullName>
    </alternativeName>
</protein>
<dbReference type="InterPro" id="IPR017860">
    <property type="entry name" value="Peptidase_M22_CS"/>
</dbReference>
<feature type="binding site" evidence="8">
    <location>
        <position position="194"/>
    </location>
    <ligand>
        <name>substrate</name>
    </ligand>
</feature>
<dbReference type="PROSITE" id="PS01016">
    <property type="entry name" value="GLYCOPROTEASE"/>
    <property type="match status" value="1"/>
</dbReference>
<dbReference type="GO" id="GO:0005506">
    <property type="term" value="F:iron ion binding"/>
    <property type="evidence" value="ECO:0007669"/>
    <property type="project" value="UniProtKB-UniRule"/>
</dbReference>
<keyword evidence="2 8" id="KW-0808">Transferase</keyword>
<dbReference type="CDD" id="cd24133">
    <property type="entry name" value="ASKHA_NBD_TsaD_bac"/>
    <property type="match status" value="1"/>
</dbReference>
<dbReference type="PRINTS" id="PR00789">
    <property type="entry name" value="OSIALOPTASE"/>
</dbReference>
<comment type="caution">
    <text evidence="10">The sequence shown here is derived from an EMBL/GenBank/DDBJ whole genome shotgun (WGS) entry which is preliminary data.</text>
</comment>
<evidence type="ECO:0000313" key="10">
    <source>
        <dbReference type="EMBL" id="OGN09589.1"/>
    </source>
</evidence>
<sequence length="372" mass="40660">MKILGIETSCDETAVAVVEVKGGEIRVLSNIVSSQVKLHAKFGGIVPNLAAREHVKNIEHVFKLALKEAEIKDFNKGVDLVAVTRGPGLGPSLLVGIAFTRTLAWKYDKPLMGVNHLEGHIYSNWLKPVGATYNLQPTTYNFPILNLIVSGGHTELVLMEDHGKYKVIGETLDDAAGEAFDKVARLLELGYPGGPAISKAAEKGNPNAYPLPSPMIRTKNYNFSYSGLKTAVLYLLRDLNVRKPSSKMTADIAASFQNAALDVLVYKTVKAAQEYSVKSIFLSGGVSANSELRKRMETEVNKLKTRYSQPQLEYTGDNAAMIAIAGYFNYMNMKKPPSHPPLLGTSEGHSKASEVKVKTDWQSVKMDANLSF</sequence>
<comment type="cofactor">
    <cofactor evidence="8">
        <name>Fe(2+)</name>
        <dbReference type="ChEBI" id="CHEBI:29033"/>
    </cofactor>
    <text evidence="8">Binds 1 Fe(2+) ion per subunit.</text>
</comment>
<dbReference type="InterPro" id="IPR000905">
    <property type="entry name" value="Gcp-like_dom"/>
</dbReference>
<dbReference type="InterPro" id="IPR022450">
    <property type="entry name" value="TsaD"/>
</dbReference>
<comment type="subcellular location">
    <subcellularLocation>
        <location evidence="8">Cytoplasm</location>
    </subcellularLocation>
</comment>
<dbReference type="EMBL" id="MGJP01000032">
    <property type="protein sequence ID" value="OGN09589.1"/>
    <property type="molecule type" value="Genomic_DNA"/>
</dbReference>
<feature type="binding site" evidence="8">
    <location>
        <begin position="148"/>
        <end position="152"/>
    </location>
    <ligand>
        <name>substrate</name>
    </ligand>
</feature>
<dbReference type="Gene3D" id="3.30.420.40">
    <property type="match status" value="2"/>
</dbReference>
<evidence type="ECO:0000256" key="8">
    <source>
        <dbReference type="HAMAP-Rule" id="MF_01445"/>
    </source>
</evidence>
<dbReference type="SUPFAM" id="SSF53067">
    <property type="entry name" value="Actin-like ATPase domain"/>
    <property type="match status" value="2"/>
</dbReference>
<dbReference type="FunFam" id="3.30.420.40:FF:000040">
    <property type="entry name" value="tRNA N6-adenosine threonylcarbamoyltransferase"/>
    <property type="match status" value="1"/>
</dbReference>
<feature type="binding site" evidence="8">
    <location>
        <position position="317"/>
    </location>
    <ligand>
        <name>Fe cation</name>
        <dbReference type="ChEBI" id="CHEBI:24875"/>
    </ligand>
</feature>
<evidence type="ECO:0000256" key="7">
    <source>
        <dbReference type="ARBA" id="ARBA00048117"/>
    </source>
</evidence>
<keyword evidence="4 8" id="KW-0479">Metal-binding</keyword>
<evidence type="ECO:0000313" key="11">
    <source>
        <dbReference type="Proteomes" id="UP000177167"/>
    </source>
</evidence>
<keyword evidence="1 8" id="KW-0963">Cytoplasm</keyword>
<keyword evidence="5 8" id="KW-0408">Iron</keyword>
<evidence type="ECO:0000256" key="3">
    <source>
        <dbReference type="ARBA" id="ARBA00022694"/>
    </source>
</evidence>
<evidence type="ECO:0000256" key="5">
    <source>
        <dbReference type="ARBA" id="ARBA00023004"/>
    </source>
</evidence>
<dbReference type="Proteomes" id="UP000177167">
    <property type="component" value="Unassembled WGS sequence"/>
</dbReference>
<feature type="binding site" evidence="8">
    <location>
        <position position="120"/>
    </location>
    <ligand>
        <name>Fe cation</name>
        <dbReference type="ChEBI" id="CHEBI:24875"/>
    </ligand>
</feature>
<evidence type="ECO:0000256" key="1">
    <source>
        <dbReference type="ARBA" id="ARBA00022490"/>
    </source>
</evidence>
<reference evidence="10 11" key="1">
    <citation type="journal article" date="2016" name="Nat. Commun.">
        <title>Thousands of microbial genomes shed light on interconnected biogeochemical processes in an aquifer system.</title>
        <authorList>
            <person name="Anantharaman K."/>
            <person name="Brown C.T."/>
            <person name="Hug L.A."/>
            <person name="Sharon I."/>
            <person name="Castelle C.J."/>
            <person name="Probst A.J."/>
            <person name="Thomas B.C."/>
            <person name="Singh A."/>
            <person name="Wilkins M.J."/>
            <person name="Karaoz U."/>
            <person name="Brodie E.L."/>
            <person name="Williams K.H."/>
            <person name="Hubbard S.S."/>
            <person name="Banfield J.F."/>
        </authorList>
    </citation>
    <scope>NUCLEOTIDE SEQUENCE [LARGE SCALE GENOMIC DNA]</scope>
</reference>
<dbReference type="PANTHER" id="PTHR11735">
    <property type="entry name" value="TRNA N6-ADENOSINE THREONYLCARBAMOYLTRANSFERASE"/>
    <property type="match status" value="1"/>
</dbReference>
<dbReference type="AlphaFoldDB" id="A0A1F8FBG4"/>
<dbReference type="HAMAP" id="MF_01445">
    <property type="entry name" value="TsaD"/>
    <property type="match status" value="1"/>
</dbReference>
<dbReference type="FunFam" id="3.30.420.40:FF:000012">
    <property type="entry name" value="tRNA N6-adenosine threonylcarbamoyltransferase"/>
    <property type="match status" value="1"/>
</dbReference>
<dbReference type="GO" id="GO:0005737">
    <property type="term" value="C:cytoplasm"/>
    <property type="evidence" value="ECO:0007669"/>
    <property type="project" value="UniProtKB-SubCell"/>
</dbReference>
<gene>
    <name evidence="8" type="primary">tsaD</name>
    <name evidence="10" type="ORF">A3J46_02415</name>
</gene>
<evidence type="ECO:0000256" key="2">
    <source>
        <dbReference type="ARBA" id="ARBA00022679"/>
    </source>
</evidence>
<dbReference type="EC" id="2.3.1.234" evidence="8"/>
<comment type="similarity">
    <text evidence="8">Belongs to the KAE1 / TsaD family.</text>
</comment>
<dbReference type="NCBIfam" id="TIGR03723">
    <property type="entry name" value="T6A_TsaD_YgjD"/>
    <property type="match status" value="1"/>
</dbReference>
<comment type="caution">
    <text evidence="8">Lacks conserved residue(s) required for the propagation of feature annotation.</text>
</comment>
<accession>A0A1F8FBG4</accession>
<keyword evidence="6 8" id="KW-0012">Acyltransferase</keyword>
<dbReference type="GO" id="GO:0061711">
    <property type="term" value="F:tRNA N(6)-L-threonylcarbamoyladenine synthase activity"/>
    <property type="evidence" value="ECO:0007669"/>
    <property type="project" value="UniProtKB-EC"/>
</dbReference>
<feature type="binding site" evidence="8">
    <location>
        <position position="116"/>
    </location>
    <ligand>
        <name>Fe cation</name>
        <dbReference type="ChEBI" id="CHEBI:24875"/>
    </ligand>
</feature>
<dbReference type="NCBIfam" id="TIGR00329">
    <property type="entry name" value="gcp_kae1"/>
    <property type="match status" value="1"/>
</dbReference>
<evidence type="ECO:0000256" key="6">
    <source>
        <dbReference type="ARBA" id="ARBA00023315"/>
    </source>
</evidence>
<dbReference type="Pfam" id="PF00814">
    <property type="entry name" value="TsaD"/>
    <property type="match status" value="1"/>
</dbReference>
<feature type="binding site" evidence="8">
    <location>
        <position position="181"/>
    </location>
    <ligand>
        <name>substrate</name>
    </ligand>
</feature>
<comment type="catalytic activity">
    <reaction evidence="7 8">
        <text>L-threonylcarbamoyladenylate + adenosine(37) in tRNA = N(6)-L-threonylcarbamoyladenosine(37) in tRNA + AMP + H(+)</text>
        <dbReference type="Rhea" id="RHEA:37059"/>
        <dbReference type="Rhea" id="RHEA-COMP:10162"/>
        <dbReference type="Rhea" id="RHEA-COMP:10163"/>
        <dbReference type="ChEBI" id="CHEBI:15378"/>
        <dbReference type="ChEBI" id="CHEBI:73682"/>
        <dbReference type="ChEBI" id="CHEBI:74411"/>
        <dbReference type="ChEBI" id="CHEBI:74418"/>
        <dbReference type="ChEBI" id="CHEBI:456215"/>
        <dbReference type="EC" id="2.3.1.234"/>
    </reaction>
</comment>
<dbReference type="PANTHER" id="PTHR11735:SF6">
    <property type="entry name" value="TRNA N6-ADENOSINE THREONYLCARBAMOYLTRANSFERASE, MITOCHONDRIAL"/>
    <property type="match status" value="1"/>
</dbReference>
<evidence type="ECO:0000259" key="9">
    <source>
        <dbReference type="Pfam" id="PF00814"/>
    </source>
</evidence>
<dbReference type="InterPro" id="IPR017861">
    <property type="entry name" value="KAE1/TsaD"/>
</dbReference>
<proteinExistence type="inferred from homology"/>
<name>A0A1F8FBG4_9BACT</name>
<dbReference type="InterPro" id="IPR043129">
    <property type="entry name" value="ATPase_NBD"/>
</dbReference>
<comment type="function">
    <text evidence="8">Required for the formation of a threonylcarbamoyl group on adenosine at position 37 (t(6)A37) in tRNAs that read codons beginning with adenine. Is involved in the transfer of the threonylcarbamoyl moiety of threonylcarbamoyl-AMP (TC-AMP) to the N6 group of A37, together with TsaE and TsaB. TsaD likely plays a direct catalytic role in this reaction.</text>
</comment>
<organism evidence="10 11">
    <name type="scientific">Candidatus Yanofskybacteria bacterium RIFCSPHIGHO2_02_FULL_41_11</name>
    <dbReference type="NCBI Taxonomy" id="1802675"/>
    <lineage>
        <taxon>Bacteria</taxon>
        <taxon>Candidatus Yanofskyibacteriota</taxon>
    </lineage>
</organism>
<feature type="binding site" evidence="8">
    <location>
        <position position="289"/>
    </location>
    <ligand>
        <name>substrate</name>
    </ligand>
</feature>
<dbReference type="GO" id="GO:0002949">
    <property type="term" value="P:tRNA threonylcarbamoyladenosine modification"/>
    <property type="evidence" value="ECO:0007669"/>
    <property type="project" value="UniProtKB-UniRule"/>
</dbReference>
<feature type="domain" description="Gcp-like" evidence="9">
    <location>
        <begin position="27"/>
        <end position="323"/>
    </location>
</feature>
<evidence type="ECO:0000256" key="4">
    <source>
        <dbReference type="ARBA" id="ARBA00022723"/>
    </source>
</evidence>
<keyword evidence="3 8" id="KW-0819">tRNA processing</keyword>